<name>A0A2X2W5K8_CLOCO</name>
<evidence type="ECO:0000256" key="1">
    <source>
        <dbReference type="SAM" id="Phobius"/>
    </source>
</evidence>
<proteinExistence type="predicted"/>
<feature type="transmembrane region" description="Helical" evidence="1">
    <location>
        <begin position="114"/>
        <end position="133"/>
    </location>
</feature>
<feature type="transmembrane region" description="Helical" evidence="1">
    <location>
        <begin position="71"/>
        <end position="94"/>
    </location>
</feature>
<dbReference type="EMBL" id="UAWC01000026">
    <property type="protein sequence ID" value="SQB36088.1"/>
    <property type="molecule type" value="Genomic_DNA"/>
</dbReference>
<keyword evidence="1" id="KW-1133">Transmembrane helix</keyword>
<keyword evidence="1" id="KW-0472">Membrane</keyword>
<evidence type="ECO:0000313" key="3">
    <source>
        <dbReference type="Proteomes" id="UP000250223"/>
    </source>
</evidence>
<accession>A0A2X2W5K8</accession>
<dbReference type="PANTHER" id="PTHR41309:SF2">
    <property type="entry name" value="MEMBRANE PROTEIN"/>
    <property type="match status" value="1"/>
</dbReference>
<evidence type="ECO:0000313" key="2">
    <source>
        <dbReference type="EMBL" id="SQB36088.1"/>
    </source>
</evidence>
<reference evidence="2 3" key="1">
    <citation type="submission" date="2018-06" db="EMBL/GenBank/DDBJ databases">
        <authorList>
            <consortium name="Pathogen Informatics"/>
            <person name="Doyle S."/>
        </authorList>
    </citation>
    <scope>NUCLEOTIDE SEQUENCE [LARGE SCALE GENOMIC DNA]</scope>
    <source>
        <strain evidence="2 3">NCTC13028</strain>
    </source>
</reference>
<dbReference type="PANTHER" id="PTHR41309">
    <property type="entry name" value="MEMBRANE PROTEIN-RELATED"/>
    <property type="match status" value="1"/>
</dbReference>
<feature type="transmembrane region" description="Helical" evidence="1">
    <location>
        <begin position="140"/>
        <end position="160"/>
    </location>
</feature>
<feature type="transmembrane region" description="Helical" evidence="1">
    <location>
        <begin position="12"/>
        <end position="29"/>
    </location>
</feature>
<dbReference type="InterPro" id="IPR025699">
    <property type="entry name" value="ABC2_memb-like"/>
</dbReference>
<dbReference type="RefSeq" id="WP_160110560.1">
    <property type="nucleotide sequence ID" value="NZ_JAHLNT010000006.1"/>
</dbReference>
<feature type="transmembrane region" description="Helical" evidence="1">
    <location>
        <begin position="166"/>
        <end position="186"/>
    </location>
</feature>
<gene>
    <name evidence="2" type="ORF">NCTC13028_02313</name>
</gene>
<dbReference type="Pfam" id="PF13346">
    <property type="entry name" value="ABC2_membrane_5"/>
    <property type="match status" value="1"/>
</dbReference>
<keyword evidence="1" id="KW-0812">Transmembrane</keyword>
<evidence type="ECO:0008006" key="4">
    <source>
        <dbReference type="Google" id="ProtNLM"/>
    </source>
</evidence>
<sequence>MKNLILKDLYIIKQWLFVIPILLAIVLVLNNNIESLDLALSITISIRLIYNDDKSKGSFITNSLPVTRKEIIISKYIVLNLFIIFTAFSILLINYITYSKFPNLCTMNLNLKNILSFIFLPNIICAIIIPLYYSINNINILLILLLPLLFSLDSISRYLIPKLNFLNPISIVLFLLIMYSSMYSSIRLFENKDLE</sequence>
<organism evidence="2 3">
    <name type="scientific">Clostridium cochlearium</name>
    <dbReference type="NCBI Taxonomy" id="1494"/>
    <lineage>
        <taxon>Bacteria</taxon>
        <taxon>Bacillati</taxon>
        <taxon>Bacillota</taxon>
        <taxon>Clostridia</taxon>
        <taxon>Eubacteriales</taxon>
        <taxon>Clostridiaceae</taxon>
        <taxon>Clostridium</taxon>
    </lineage>
</organism>
<dbReference type="Proteomes" id="UP000250223">
    <property type="component" value="Unassembled WGS sequence"/>
</dbReference>
<dbReference type="AlphaFoldDB" id="A0A2X2W5K8"/>
<protein>
    <recommendedName>
        <fullName evidence="4">ABC-2 family transporter protein</fullName>
    </recommendedName>
</protein>